<dbReference type="OrthoDB" id="5296at2759"/>
<dbReference type="InterPro" id="IPR019183">
    <property type="entry name" value="NAA25_NatB_aux_su"/>
</dbReference>
<dbReference type="RefSeq" id="XP_033461391.1">
    <property type="nucleotide sequence ID" value="XM_033602193.1"/>
</dbReference>
<dbReference type="GeneID" id="54359993"/>
<accession>A0A6J3M8N3</accession>
<reference evidence="2" key="1">
    <citation type="submission" date="2020-01" db="EMBL/GenBank/DDBJ databases">
        <authorList>
            <consortium name="DOE Joint Genome Institute"/>
            <person name="Haridas S."/>
            <person name="Albert R."/>
            <person name="Binder M."/>
            <person name="Bloem J."/>
            <person name="Labutti K."/>
            <person name="Salamov A."/>
            <person name="Andreopoulos B."/>
            <person name="Baker S.E."/>
            <person name="Barry K."/>
            <person name="Bills G."/>
            <person name="Bluhm B.H."/>
            <person name="Cannon C."/>
            <person name="Castanera R."/>
            <person name="Culley D.E."/>
            <person name="Daum C."/>
            <person name="Ezra D."/>
            <person name="Gonzalez J.B."/>
            <person name="Henrissat B."/>
            <person name="Kuo A."/>
            <person name="Liang C."/>
            <person name="Lipzen A."/>
            <person name="Lutzoni F."/>
            <person name="Magnuson J."/>
            <person name="Mondo S."/>
            <person name="Nolan M."/>
            <person name="Ohm R."/>
            <person name="Pangilinan J."/>
            <person name="Park H.-J."/>
            <person name="Ramirez L."/>
            <person name="Alfaro M."/>
            <person name="Sun H."/>
            <person name="Tritt A."/>
            <person name="Yoshinaga Y."/>
            <person name="Zwiers L.-H."/>
            <person name="Turgeon B.G."/>
            <person name="Goodwin S.B."/>
            <person name="Spatafora J.W."/>
            <person name="Crous P.W."/>
            <person name="Grigoriev I.V."/>
        </authorList>
    </citation>
    <scope>NUCLEOTIDE SEQUENCE</scope>
    <source>
        <strain evidence="2">CBS 342.82</strain>
    </source>
</reference>
<evidence type="ECO:0000313" key="1">
    <source>
        <dbReference type="Proteomes" id="UP000504637"/>
    </source>
</evidence>
<keyword evidence="1" id="KW-1185">Reference proteome</keyword>
<sequence>MGRRPTFEEYQKRENWTDGIKRCDDLLKKSPKDFGLLIVKLQLICAAGASEERYQPVLEQLAAIQPPIHNPADLATIEDAIDTAQQNLFPLPLTTGTTVAKLWDAAGKVTGITVAAKYDLLSLRFSRAIAENRLADAQQALIQFKALQPRNRAFYMAHAAYTQLLSKEPGDMQARLALMLAKKAVADKFDTADDSQLDCRVPGQIFALQLANKDLEGIKDRPRLIDSKQVFEAYTRIQSAASEKNQQTTDADTDLATHVDEKMQLETGSESSEPASKESLIAGNTKLKTILANLVKQNASAKIFQKFTVDAIKRQHTATDVLKSQQHRATADACFLAISSLVRIYTSTRNDSNLFRAAFLAERLIIYHDNFHEARLILIYLYMRLGLGAPAFRLFESLRIKEIQHDTVGHVLFTRLSLVLPYPTKQTLLATAFAHEDHNVAPDPLERTQRALSIYPRHENRLAETELDVLSHFQTGMIFDLHALRDHLRRSLTRRITVLEHRRLARISGRAAILKHSMEISPRRVANWTSYLDNRDFDAAFNHGVNVERLLHADGPEDNVPDKRWIEDVLAADCVWSLINDKTPLVLDPENLLDGHQASTAESNGAASAVSADDIMQNLPALTMTERTVGAISRQLLSLLLSQSSSSSPSETSAPVISALSASLESLPIPNPSTATTSTAPTSSLPAAFLALDALKLILSTYRTLQKRNIPDLRAVQSSASAHLAHLKTYVRGRVADSKSFPVAIRASLLGGADDNDDGGICEALLAFGEDTVDGFADALGKDAREGWEGLEK</sequence>
<protein>
    <submittedName>
        <fullName evidence="2">Uncharacterized protein</fullName>
    </submittedName>
</protein>
<organism evidence="2">
    <name type="scientific">Dissoconium aciculare CBS 342.82</name>
    <dbReference type="NCBI Taxonomy" id="1314786"/>
    <lineage>
        <taxon>Eukaryota</taxon>
        <taxon>Fungi</taxon>
        <taxon>Dikarya</taxon>
        <taxon>Ascomycota</taxon>
        <taxon>Pezizomycotina</taxon>
        <taxon>Dothideomycetes</taxon>
        <taxon>Dothideomycetidae</taxon>
        <taxon>Mycosphaerellales</taxon>
        <taxon>Dissoconiaceae</taxon>
        <taxon>Dissoconium</taxon>
    </lineage>
</organism>
<gene>
    <name evidence="2" type="ORF">K489DRAFT_335671</name>
</gene>
<evidence type="ECO:0000313" key="2">
    <source>
        <dbReference type="RefSeq" id="XP_033461391.1"/>
    </source>
</evidence>
<reference evidence="2" key="3">
    <citation type="submission" date="2025-08" db="UniProtKB">
        <authorList>
            <consortium name="RefSeq"/>
        </authorList>
    </citation>
    <scope>IDENTIFICATION</scope>
    <source>
        <strain evidence="2">CBS 342.82</strain>
    </source>
</reference>
<feature type="non-terminal residue" evidence="2">
    <location>
        <position position="793"/>
    </location>
</feature>
<dbReference type="Proteomes" id="UP000504637">
    <property type="component" value="Unplaced"/>
</dbReference>
<reference evidence="2" key="2">
    <citation type="submission" date="2020-04" db="EMBL/GenBank/DDBJ databases">
        <authorList>
            <consortium name="NCBI Genome Project"/>
        </authorList>
    </citation>
    <scope>NUCLEOTIDE SEQUENCE</scope>
    <source>
        <strain evidence="2">CBS 342.82</strain>
    </source>
</reference>
<dbReference type="AlphaFoldDB" id="A0A6J3M8N3"/>
<proteinExistence type="predicted"/>
<name>A0A6J3M8N3_9PEZI</name>
<dbReference type="Pfam" id="PF09797">
    <property type="entry name" value="NatB_MDM20"/>
    <property type="match status" value="1"/>
</dbReference>